<dbReference type="AlphaFoldDB" id="A0A2A2AJP5"/>
<dbReference type="EMBL" id="NSJD01000032">
    <property type="protein sequence ID" value="PAT37954.1"/>
    <property type="molecule type" value="Genomic_DNA"/>
</dbReference>
<proteinExistence type="predicted"/>
<dbReference type="RefSeq" id="WP_095557809.1">
    <property type="nucleotide sequence ID" value="NZ_NSJD01000032.1"/>
</dbReference>
<protein>
    <submittedName>
        <fullName evidence="2">Toxin-antitoxin system HicB family antitoxin</fullName>
    </submittedName>
</protein>
<evidence type="ECO:0000313" key="3">
    <source>
        <dbReference type="Proteomes" id="UP000218644"/>
    </source>
</evidence>
<dbReference type="InterPro" id="IPR002145">
    <property type="entry name" value="CopG"/>
</dbReference>
<comment type="caution">
    <text evidence="2">The sequence shown here is derived from an EMBL/GenBank/DDBJ whole genome shotgun (WGS) entry which is preliminary data.</text>
</comment>
<dbReference type="Pfam" id="PF01402">
    <property type="entry name" value="RHH_1"/>
    <property type="match status" value="1"/>
</dbReference>
<dbReference type="GO" id="GO:0006355">
    <property type="term" value="P:regulation of DNA-templated transcription"/>
    <property type="evidence" value="ECO:0007669"/>
    <property type="project" value="InterPro"/>
</dbReference>
<sequence length="74" mass="8301">MSALTIRLPDDKHQRLKQLARHRGTSVNQLIEEMATLLLAQADLETRFALRAARGQGLQQRGLQLLHKAMQDAG</sequence>
<evidence type="ECO:0000259" key="1">
    <source>
        <dbReference type="Pfam" id="PF01402"/>
    </source>
</evidence>
<gene>
    <name evidence="2" type="ORF">CK623_13030</name>
</gene>
<organism evidence="2 3">
    <name type="scientific">Vandammella animalimorsus</name>
    <dbReference type="NCBI Taxonomy" id="2029117"/>
    <lineage>
        <taxon>Bacteria</taxon>
        <taxon>Pseudomonadati</taxon>
        <taxon>Pseudomonadota</taxon>
        <taxon>Betaproteobacteria</taxon>
        <taxon>Burkholderiales</taxon>
        <taxon>Comamonadaceae</taxon>
        <taxon>Vandammella</taxon>
    </lineage>
</organism>
<dbReference type="SUPFAM" id="SSF47598">
    <property type="entry name" value="Ribbon-helix-helix"/>
    <property type="match status" value="1"/>
</dbReference>
<dbReference type="InterPro" id="IPR010985">
    <property type="entry name" value="Ribbon_hlx_hlx"/>
</dbReference>
<dbReference type="InterPro" id="IPR038296">
    <property type="entry name" value="ParD_sf"/>
</dbReference>
<dbReference type="Gene3D" id="6.10.180.10">
    <property type="entry name" value="Antitoxin ParD"/>
    <property type="match status" value="1"/>
</dbReference>
<accession>A0A2A2AJP5</accession>
<name>A0A2A2AJP5_9BURK</name>
<evidence type="ECO:0000313" key="2">
    <source>
        <dbReference type="EMBL" id="PAT37954.1"/>
    </source>
</evidence>
<dbReference type="CDD" id="cd21631">
    <property type="entry name" value="RHH_CopG_NikR-like"/>
    <property type="match status" value="1"/>
</dbReference>
<feature type="domain" description="Ribbon-helix-helix protein CopG" evidence="1">
    <location>
        <begin position="4"/>
        <end position="41"/>
    </location>
</feature>
<reference evidence="2 3" key="1">
    <citation type="submission" date="2017-08" db="EMBL/GenBank/DDBJ databases">
        <title>WGS of Clinical strains of the CDC Group NO-1 linked to zoonotic infections in humans.</title>
        <authorList>
            <person name="Bernier A.-M."/>
            <person name="Bernard K."/>
        </authorList>
    </citation>
    <scope>NUCLEOTIDE SEQUENCE [LARGE SCALE GENOMIC DNA]</scope>
    <source>
        <strain evidence="2 3">NML79-0751</strain>
    </source>
</reference>
<dbReference type="Proteomes" id="UP000218644">
    <property type="component" value="Unassembled WGS sequence"/>
</dbReference>